<dbReference type="InterPro" id="IPR008333">
    <property type="entry name" value="Cbr1-like_FAD-bd_dom"/>
</dbReference>
<dbReference type="GO" id="GO:0046872">
    <property type="term" value="F:metal ion binding"/>
    <property type="evidence" value="ECO:0007669"/>
    <property type="project" value="UniProtKB-KW"/>
</dbReference>
<proteinExistence type="predicted"/>
<dbReference type="PANTHER" id="PTHR47354">
    <property type="entry name" value="NADH OXIDOREDUCTASE HCR"/>
    <property type="match status" value="1"/>
</dbReference>
<evidence type="ECO:0000256" key="8">
    <source>
        <dbReference type="ARBA" id="ARBA00023014"/>
    </source>
</evidence>
<evidence type="ECO:0000313" key="13">
    <source>
        <dbReference type="Proteomes" id="UP000195913"/>
    </source>
</evidence>
<dbReference type="InterPro" id="IPR036010">
    <property type="entry name" value="2Fe-2S_ferredoxin-like_sf"/>
</dbReference>
<dbReference type="EMBL" id="FUHW01000027">
    <property type="protein sequence ID" value="SJM63699.1"/>
    <property type="molecule type" value="Genomic_DNA"/>
</dbReference>
<comment type="cofactor">
    <cofactor evidence="1">
        <name>FAD</name>
        <dbReference type="ChEBI" id="CHEBI:57692"/>
    </cofactor>
</comment>
<dbReference type="Pfam" id="PF00111">
    <property type="entry name" value="Fer2"/>
    <property type="match status" value="1"/>
</dbReference>
<keyword evidence="7" id="KW-0408">Iron</keyword>
<evidence type="ECO:0000256" key="4">
    <source>
        <dbReference type="ARBA" id="ARBA00022723"/>
    </source>
</evidence>
<dbReference type="Gene3D" id="3.40.50.80">
    <property type="entry name" value="Nucleotide-binding domain of ferredoxin-NADP reductase (FNR) module"/>
    <property type="match status" value="1"/>
</dbReference>
<dbReference type="Gene3D" id="2.40.30.10">
    <property type="entry name" value="Translation factors"/>
    <property type="match status" value="1"/>
</dbReference>
<evidence type="ECO:0000256" key="5">
    <source>
        <dbReference type="ARBA" id="ARBA00022827"/>
    </source>
</evidence>
<gene>
    <name evidence="12" type="ORF">FM101_08100</name>
</gene>
<dbReference type="PROSITE" id="PS51085">
    <property type="entry name" value="2FE2S_FER_2"/>
    <property type="match status" value="1"/>
</dbReference>
<dbReference type="InterPro" id="IPR017927">
    <property type="entry name" value="FAD-bd_FR_type"/>
</dbReference>
<feature type="domain" description="2Fe-2S ferredoxin-type" evidence="10">
    <location>
        <begin position="312"/>
        <end position="403"/>
    </location>
</feature>
<dbReference type="PROSITE" id="PS00197">
    <property type="entry name" value="2FE2S_FER_1"/>
    <property type="match status" value="1"/>
</dbReference>
<keyword evidence="3" id="KW-0001">2Fe-2S</keyword>
<reference evidence="12 13" key="1">
    <citation type="submission" date="2017-02" db="EMBL/GenBank/DDBJ databases">
        <authorList>
            <person name="Peterson S.W."/>
        </authorList>
    </citation>
    <scope>NUCLEOTIDE SEQUENCE [LARGE SCALE GENOMIC DNA]</scope>
    <source>
        <strain evidence="12 13">B Ar 00.02</strain>
    </source>
</reference>
<dbReference type="GO" id="GO:0051537">
    <property type="term" value="F:2 iron, 2 sulfur cluster binding"/>
    <property type="evidence" value="ECO:0007669"/>
    <property type="project" value="UniProtKB-KW"/>
</dbReference>
<evidence type="ECO:0000256" key="9">
    <source>
        <dbReference type="SAM" id="MobiDB-lite"/>
    </source>
</evidence>
<dbReference type="Gene3D" id="3.10.20.30">
    <property type="match status" value="1"/>
</dbReference>
<dbReference type="PANTHER" id="PTHR47354:SF8">
    <property type="entry name" value="1,2-PHENYLACETYL-COA EPOXIDASE, SUBUNIT E"/>
    <property type="match status" value="1"/>
</dbReference>
<dbReference type="InterPro" id="IPR012675">
    <property type="entry name" value="Beta-grasp_dom_sf"/>
</dbReference>
<name>A0A1R4G6C0_9MICC</name>
<keyword evidence="5" id="KW-0274">FAD</keyword>
<keyword evidence="8" id="KW-0411">Iron-sulfur</keyword>
<accession>A0A1R4G6C0</accession>
<keyword evidence="6" id="KW-0560">Oxidoreductase</keyword>
<dbReference type="CDD" id="cd00207">
    <property type="entry name" value="fer2"/>
    <property type="match status" value="1"/>
</dbReference>
<evidence type="ECO:0000256" key="3">
    <source>
        <dbReference type="ARBA" id="ARBA00022714"/>
    </source>
</evidence>
<dbReference type="Pfam" id="PF00175">
    <property type="entry name" value="NAD_binding_1"/>
    <property type="match status" value="1"/>
</dbReference>
<dbReference type="InterPro" id="IPR039261">
    <property type="entry name" value="FNR_nucleotide-bd"/>
</dbReference>
<dbReference type="SUPFAM" id="SSF52343">
    <property type="entry name" value="Ferredoxin reductase-like, C-terminal NADP-linked domain"/>
    <property type="match status" value="1"/>
</dbReference>
<dbReference type="SUPFAM" id="SSF63380">
    <property type="entry name" value="Riboflavin synthase domain-like"/>
    <property type="match status" value="1"/>
</dbReference>
<dbReference type="Proteomes" id="UP000195913">
    <property type="component" value="Unassembled WGS sequence"/>
</dbReference>
<dbReference type="CDD" id="cd06214">
    <property type="entry name" value="PA_degradation_oxidoreductase_like"/>
    <property type="match status" value="1"/>
</dbReference>
<dbReference type="NCBIfam" id="TIGR02160">
    <property type="entry name" value="PA_CoA_Oxy5"/>
    <property type="match status" value="1"/>
</dbReference>
<dbReference type="GO" id="GO:0010124">
    <property type="term" value="P:phenylacetate catabolic process"/>
    <property type="evidence" value="ECO:0007669"/>
    <property type="project" value="InterPro"/>
</dbReference>
<protein>
    <submittedName>
        <fullName evidence="12">Phenylacetate-CoA oxygenase/reductase, PaaK subunit</fullName>
    </submittedName>
</protein>
<dbReference type="InterPro" id="IPR001433">
    <property type="entry name" value="OxRdtase_FAD/NAD-bd"/>
</dbReference>
<keyword evidence="4" id="KW-0479">Metal-binding</keyword>
<evidence type="ECO:0000256" key="2">
    <source>
        <dbReference type="ARBA" id="ARBA00022630"/>
    </source>
</evidence>
<dbReference type="PROSITE" id="PS51384">
    <property type="entry name" value="FAD_FR"/>
    <property type="match status" value="1"/>
</dbReference>
<dbReference type="InterPro" id="IPR011884">
    <property type="entry name" value="PaaE"/>
</dbReference>
<organism evidence="12 13">
    <name type="scientific">Arthrobacter rhombi</name>
    <dbReference type="NCBI Taxonomy" id="71253"/>
    <lineage>
        <taxon>Bacteria</taxon>
        <taxon>Bacillati</taxon>
        <taxon>Actinomycetota</taxon>
        <taxon>Actinomycetes</taxon>
        <taxon>Micrococcales</taxon>
        <taxon>Micrococcaceae</taxon>
        <taxon>Arthrobacter</taxon>
    </lineage>
</organism>
<dbReference type="GO" id="GO:0016491">
    <property type="term" value="F:oxidoreductase activity"/>
    <property type="evidence" value="ECO:0007669"/>
    <property type="project" value="UniProtKB-KW"/>
</dbReference>
<evidence type="ECO:0000256" key="7">
    <source>
        <dbReference type="ARBA" id="ARBA00023004"/>
    </source>
</evidence>
<dbReference type="PRINTS" id="PR00406">
    <property type="entry name" value="CYTB5RDTASE"/>
</dbReference>
<dbReference type="Pfam" id="PF00970">
    <property type="entry name" value="FAD_binding_6"/>
    <property type="match status" value="1"/>
</dbReference>
<dbReference type="InterPro" id="IPR050415">
    <property type="entry name" value="MRET"/>
</dbReference>
<dbReference type="GO" id="GO:0050660">
    <property type="term" value="F:flavin adenine dinucleotide binding"/>
    <property type="evidence" value="ECO:0007669"/>
    <property type="project" value="TreeGrafter"/>
</dbReference>
<dbReference type="InterPro" id="IPR006058">
    <property type="entry name" value="2Fe2S_fd_BS"/>
</dbReference>
<feature type="domain" description="FAD-binding FR-type" evidence="11">
    <location>
        <begin position="29"/>
        <end position="138"/>
    </location>
</feature>
<evidence type="ECO:0000259" key="10">
    <source>
        <dbReference type="PROSITE" id="PS51085"/>
    </source>
</evidence>
<dbReference type="AlphaFoldDB" id="A0A1R4G6C0"/>
<evidence type="ECO:0000313" key="12">
    <source>
        <dbReference type="EMBL" id="SJM63699.1"/>
    </source>
</evidence>
<evidence type="ECO:0000256" key="6">
    <source>
        <dbReference type="ARBA" id="ARBA00023002"/>
    </source>
</evidence>
<dbReference type="RefSeq" id="WP_086998005.1">
    <property type="nucleotide sequence ID" value="NZ_FUHW01000027.1"/>
</dbReference>
<keyword evidence="2" id="KW-0285">Flavoprotein</keyword>
<evidence type="ECO:0000259" key="11">
    <source>
        <dbReference type="PROSITE" id="PS51384"/>
    </source>
</evidence>
<sequence length="403" mass="44153">MTATTPLPEADDTEAADGSETGTTSRRRAAFHTLEVSEVRRLTAAAIEVTFAVPEDLMGEYDYLPGQYVALRKDLPDEEGNVSEVRRSYSICAEPKPGEIKVAIKRDLGGLFSSWANESLRAGDTMEVMSPSGAFISKHKMTALNDPASIDTTISHNFVAVAAGSGITPVMAIARTVLAANEHVHFDLIYANRAAMDVMFLEELADLKDRYPSRFALHHVLSREQRISPLLSGRLDAEKLTSLLGSVIRTNQIDEWFLCGPFELVQLVRDHLSEQEVSPEKVRYELFTTGRPNRPEGQIGRAVEADDSGENYDIEFRLDGLQGQVKSPLSARETILNAALRVRPDVPFACAGGVCGTCRAKLVTGTVEMEENYALEPEEIEAGYILTCQSHPTSDAVSVNYDA</sequence>
<keyword evidence="13" id="KW-1185">Reference proteome</keyword>
<dbReference type="InterPro" id="IPR001041">
    <property type="entry name" value="2Fe-2S_ferredoxin-type"/>
</dbReference>
<dbReference type="SUPFAM" id="SSF54292">
    <property type="entry name" value="2Fe-2S ferredoxin-like"/>
    <property type="match status" value="1"/>
</dbReference>
<evidence type="ECO:0000256" key="1">
    <source>
        <dbReference type="ARBA" id="ARBA00001974"/>
    </source>
</evidence>
<dbReference type="InterPro" id="IPR017938">
    <property type="entry name" value="Riboflavin_synthase-like_b-brl"/>
</dbReference>
<feature type="region of interest" description="Disordered" evidence="9">
    <location>
        <begin position="1"/>
        <end position="29"/>
    </location>
</feature>